<dbReference type="PANTHER" id="PTHR34047">
    <property type="entry name" value="NUCLEAR INTRON MATURASE 1, MITOCHONDRIAL-RELATED"/>
    <property type="match status" value="1"/>
</dbReference>
<dbReference type="KEGG" id="amt:Amet_4290"/>
<name>A6TVZ8_ALKMQ</name>
<organism evidence="2 3">
    <name type="scientific">Alkaliphilus metalliredigens (strain QYMF)</name>
    <dbReference type="NCBI Taxonomy" id="293826"/>
    <lineage>
        <taxon>Bacteria</taxon>
        <taxon>Bacillati</taxon>
        <taxon>Bacillota</taxon>
        <taxon>Clostridia</taxon>
        <taxon>Peptostreptococcales</taxon>
        <taxon>Natronincolaceae</taxon>
        <taxon>Alkaliphilus</taxon>
    </lineage>
</organism>
<dbReference type="EMBL" id="CP000724">
    <property type="protein sequence ID" value="ABR50366.1"/>
    <property type="molecule type" value="Genomic_DNA"/>
</dbReference>
<evidence type="ECO:0000313" key="2">
    <source>
        <dbReference type="EMBL" id="ABR50366.1"/>
    </source>
</evidence>
<dbReference type="HOGENOM" id="CLU_013584_15_0_9"/>
<dbReference type="Pfam" id="PF08388">
    <property type="entry name" value="GIIM"/>
    <property type="match status" value="1"/>
</dbReference>
<sequence>MLTLPTFHDRAMQALHLLCLDPVSESILDKTSFGFRKFRSTKDANEHLFKCLAYKHSSEWVLEGDIKGCFDNISHNWLLKNIIMNKRVLNQFLKAGYTFKNNLYPTGQGTPQGGIISPTLANIALNGMATMLKKKYWTNSVGTVDRQYNKEKVNVNVYADDFIITARSKEVLEEIKILIEGFLEERGLELSKEKTKITHIEEGFDYLGWNYKKHKDKLIIKPSAKSLKKITRKIKETIRINIMQKQEILIYRLNQIIRGWCNYHNHVCAKKTFQTLDKNIFRYLWLWAKRRHPMKPKKWRKSKYFAQIKTRDWIFKSENATLLFASDFKIKRHILIKFDANPYLEEYDSYYLKRKAR</sequence>
<dbReference type="InterPro" id="IPR000477">
    <property type="entry name" value="RT_dom"/>
</dbReference>
<dbReference type="Pfam" id="PF00078">
    <property type="entry name" value="RVT_1"/>
    <property type="match status" value="1"/>
</dbReference>
<dbReference type="InterPro" id="IPR013597">
    <property type="entry name" value="Mat_intron_G2"/>
</dbReference>
<dbReference type="AlphaFoldDB" id="A6TVZ8"/>
<dbReference type="InterPro" id="IPR043502">
    <property type="entry name" value="DNA/RNA_pol_sf"/>
</dbReference>
<dbReference type="PANTHER" id="PTHR34047:SF8">
    <property type="entry name" value="PROTEIN YKFC"/>
    <property type="match status" value="1"/>
</dbReference>
<feature type="domain" description="Reverse transcriptase" evidence="1">
    <location>
        <begin position="1"/>
        <end position="211"/>
    </location>
</feature>
<keyword evidence="2" id="KW-0808">Transferase</keyword>
<keyword evidence="2" id="KW-0695">RNA-directed DNA polymerase</keyword>
<dbReference type="PROSITE" id="PS50878">
    <property type="entry name" value="RT_POL"/>
    <property type="match status" value="1"/>
</dbReference>
<dbReference type="Proteomes" id="UP000001572">
    <property type="component" value="Chromosome"/>
</dbReference>
<dbReference type="eggNOG" id="COG3344">
    <property type="taxonomic scope" value="Bacteria"/>
</dbReference>
<dbReference type="Gene3D" id="3.30.70.270">
    <property type="match status" value="1"/>
</dbReference>
<dbReference type="GO" id="GO:0003964">
    <property type="term" value="F:RNA-directed DNA polymerase activity"/>
    <property type="evidence" value="ECO:0007669"/>
    <property type="project" value="UniProtKB-KW"/>
</dbReference>
<dbReference type="InterPro" id="IPR043128">
    <property type="entry name" value="Rev_trsase/Diguanyl_cyclase"/>
</dbReference>
<dbReference type="SUPFAM" id="SSF56672">
    <property type="entry name" value="DNA/RNA polymerases"/>
    <property type="match status" value="1"/>
</dbReference>
<dbReference type="STRING" id="293826.Amet_4290"/>
<dbReference type="InterPro" id="IPR051083">
    <property type="entry name" value="GrpII_Intron_Splice-Mob/Def"/>
</dbReference>
<reference evidence="3" key="1">
    <citation type="journal article" date="2016" name="Genome Announc.">
        <title>Complete genome sequence of Alkaliphilus metalliredigens strain QYMF, an alkaliphilic and metal-reducing bacterium isolated from borax-contaminated leachate ponds.</title>
        <authorList>
            <person name="Hwang C."/>
            <person name="Copeland A."/>
            <person name="Lucas S."/>
            <person name="Lapidus A."/>
            <person name="Barry K."/>
            <person name="Detter J.C."/>
            <person name="Glavina Del Rio T."/>
            <person name="Hammon N."/>
            <person name="Israni S."/>
            <person name="Dalin E."/>
            <person name="Tice H."/>
            <person name="Pitluck S."/>
            <person name="Chertkov O."/>
            <person name="Brettin T."/>
            <person name="Bruce D."/>
            <person name="Han C."/>
            <person name="Schmutz J."/>
            <person name="Larimer F."/>
            <person name="Land M.L."/>
            <person name="Hauser L."/>
            <person name="Kyrpides N."/>
            <person name="Mikhailova N."/>
            <person name="Ye Q."/>
            <person name="Zhou J."/>
            <person name="Richardson P."/>
            <person name="Fields M.W."/>
        </authorList>
    </citation>
    <scope>NUCLEOTIDE SEQUENCE [LARGE SCALE GENOMIC DNA]</scope>
    <source>
        <strain evidence="3">QYMF</strain>
    </source>
</reference>
<evidence type="ECO:0000313" key="3">
    <source>
        <dbReference type="Proteomes" id="UP000001572"/>
    </source>
</evidence>
<gene>
    <name evidence="2" type="ordered locus">Amet_4290</name>
</gene>
<keyword evidence="3" id="KW-1185">Reference proteome</keyword>
<evidence type="ECO:0000259" key="1">
    <source>
        <dbReference type="PROSITE" id="PS50878"/>
    </source>
</evidence>
<keyword evidence="2" id="KW-0548">Nucleotidyltransferase</keyword>
<protein>
    <submittedName>
        <fullName evidence="2">RNA-directed DNA polymerase (Reverse transcriptase)</fullName>
    </submittedName>
</protein>
<dbReference type="CDD" id="cd01651">
    <property type="entry name" value="RT_G2_intron"/>
    <property type="match status" value="1"/>
</dbReference>
<proteinExistence type="predicted"/>
<accession>A6TVZ8</accession>